<dbReference type="InterPro" id="IPR008906">
    <property type="entry name" value="HATC_C_dom"/>
</dbReference>
<protein>
    <recommendedName>
        <fullName evidence="1">HAT C-terminal dimerisation domain-containing protein</fullName>
    </recommendedName>
</protein>
<dbReference type="GO" id="GO:0046983">
    <property type="term" value="F:protein dimerization activity"/>
    <property type="evidence" value="ECO:0007669"/>
    <property type="project" value="InterPro"/>
</dbReference>
<dbReference type="Pfam" id="PF05699">
    <property type="entry name" value="Dimer_Tnp_hAT"/>
    <property type="match status" value="1"/>
</dbReference>
<evidence type="ECO:0000313" key="3">
    <source>
        <dbReference type="Proteomes" id="UP000018817"/>
    </source>
</evidence>
<dbReference type="InterPro" id="IPR012337">
    <property type="entry name" value="RNaseH-like_sf"/>
</dbReference>
<evidence type="ECO:0000313" key="2">
    <source>
        <dbReference type="EMBL" id="ETN18794.1"/>
    </source>
</evidence>
<dbReference type="AlphaFoldDB" id="W2R272"/>
<sequence>MLTEGLKLKWEWCIPHMTNAATKAACGIVNDKTKSKNPSMTELISRIGKTVFQVRHVEVMGSLFEELCEMTGEGKSRTLIEFKPHRFMGLTKVILRILEKWDQLVVWFGERISKALRSGLAPPEGFPLAADKLDLIQLVCILQPITLLNRRAQSDCANQIDVLLTLYRLRQNVLDPSAALVDYRTKHLRPPRYFAVVELTPLVSKTRQLLADAFHDRFFSRYTNRTKVRKMSYIFEIQLLLHPKLKNPDGVLARMIHLCNQQLVIEPANPSKRLRPDEVSRMVNYVKTTIIDQLKSLMLSTAPVQEISTSQIPNSNSQPIMFSEDLMDFYEQDEGTAEAPSNDVQKSRIEDELERWISQPVTMDRNGQNQAEHVLEFWSRQTNRTYQFLPSVARIVFAVPTSSAQIERDFGKPEIY</sequence>
<reference evidence="2 3" key="2">
    <citation type="submission" date="2013-11" db="EMBL/GenBank/DDBJ databases">
        <title>The Genome Sequence of Phytophthora parasitica INRA-310.</title>
        <authorList>
            <consortium name="The Broad Institute Genomics Platform"/>
            <person name="Russ C."/>
            <person name="Tyler B."/>
            <person name="Panabieres F."/>
            <person name="Shan W."/>
            <person name="Tripathy S."/>
            <person name="Grunwald N."/>
            <person name="Machado M."/>
            <person name="Johnson C.S."/>
            <person name="Arredondo F."/>
            <person name="Hong C."/>
            <person name="Coffey M."/>
            <person name="Young S.K."/>
            <person name="Zeng Q."/>
            <person name="Gargeya S."/>
            <person name="Fitzgerald M."/>
            <person name="Abouelleil A."/>
            <person name="Alvarado L."/>
            <person name="Chapman S.B."/>
            <person name="Gainer-Dewar J."/>
            <person name="Goldberg J."/>
            <person name="Griggs A."/>
            <person name="Gujja S."/>
            <person name="Hansen M."/>
            <person name="Howarth C."/>
            <person name="Imamovic A."/>
            <person name="Ireland A."/>
            <person name="Larimer J."/>
            <person name="McCowan C."/>
            <person name="Murphy C."/>
            <person name="Pearson M."/>
            <person name="Poon T.W."/>
            <person name="Priest M."/>
            <person name="Roberts A."/>
            <person name="Saif S."/>
            <person name="Shea T."/>
            <person name="Sykes S."/>
            <person name="Wortman J."/>
            <person name="Nusbaum C."/>
            <person name="Birren B."/>
        </authorList>
    </citation>
    <scope>NUCLEOTIDE SEQUENCE [LARGE SCALE GENOMIC DNA]</scope>
    <source>
        <strain evidence="2 3">INRA-310</strain>
    </source>
</reference>
<reference evidence="3" key="1">
    <citation type="submission" date="2011-12" db="EMBL/GenBank/DDBJ databases">
        <authorList>
            <consortium name="The Broad Institute Genome Sequencing Platform"/>
            <person name="Russ C."/>
            <person name="Tyler B."/>
            <person name="Panabieres F."/>
            <person name="Shan W."/>
            <person name="Tripathy S."/>
            <person name="Grunwald N."/>
            <person name="Machado M."/>
            <person name="Young S.K."/>
            <person name="Zeng Q."/>
            <person name="Gargeya S."/>
            <person name="Fitzgerald M."/>
            <person name="Haas B."/>
            <person name="Abouelleil A."/>
            <person name="Alvarado L."/>
            <person name="Arachchi H.M."/>
            <person name="Berlin A."/>
            <person name="Chapman S.B."/>
            <person name="Gearin G."/>
            <person name="Goldberg J."/>
            <person name="Griggs A."/>
            <person name="Gujja S."/>
            <person name="Hansen M."/>
            <person name="Heiman D."/>
            <person name="Howarth C."/>
            <person name="Larimer J."/>
            <person name="Lui A."/>
            <person name="MacDonald P.J.P."/>
            <person name="McCowen C."/>
            <person name="Montmayeur A."/>
            <person name="Murphy C."/>
            <person name="Neiman D."/>
            <person name="Pearson M."/>
            <person name="Priest M."/>
            <person name="Roberts A."/>
            <person name="Saif S."/>
            <person name="Shea T."/>
            <person name="Sisk P."/>
            <person name="Stolte C."/>
            <person name="Sykes S."/>
            <person name="Wortman J."/>
            <person name="Nusbaum C."/>
            <person name="Birren B."/>
        </authorList>
    </citation>
    <scope>NUCLEOTIDE SEQUENCE [LARGE SCALE GENOMIC DNA]</scope>
    <source>
        <strain evidence="3">INRA-310</strain>
    </source>
</reference>
<dbReference type="Proteomes" id="UP000018817">
    <property type="component" value="Unassembled WGS sequence"/>
</dbReference>
<dbReference type="GeneID" id="20174386"/>
<dbReference type="VEuPathDB" id="FungiDB:PPTG_04278"/>
<dbReference type="OrthoDB" id="127361at2759"/>
<gene>
    <name evidence="2" type="ORF">PPTG_04278</name>
</gene>
<evidence type="ECO:0000259" key="1">
    <source>
        <dbReference type="Pfam" id="PF05699"/>
    </source>
</evidence>
<dbReference type="EMBL" id="KI669566">
    <property type="protein sequence ID" value="ETN18794.1"/>
    <property type="molecule type" value="Genomic_DNA"/>
</dbReference>
<organism evidence="2 3">
    <name type="scientific">Phytophthora nicotianae (strain INRA-310)</name>
    <name type="common">Phytophthora parasitica</name>
    <dbReference type="NCBI Taxonomy" id="761204"/>
    <lineage>
        <taxon>Eukaryota</taxon>
        <taxon>Sar</taxon>
        <taxon>Stramenopiles</taxon>
        <taxon>Oomycota</taxon>
        <taxon>Peronosporomycetes</taxon>
        <taxon>Peronosporales</taxon>
        <taxon>Peronosporaceae</taxon>
        <taxon>Phytophthora</taxon>
    </lineage>
</organism>
<proteinExistence type="predicted"/>
<dbReference type="RefSeq" id="XP_008896418.1">
    <property type="nucleotide sequence ID" value="XM_008898170.1"/>
</dbReference>
<accession>W2R272</accession>
<name>W2R272_PHYN3</name>
<feature type="domain" description="HAT C-terminal dimerisation" evidence="1">
    <location>
        <begin position="352"/>
        <end position="412"/>
    </location>
</feature>
<dbReference type="OMA" id="AMFESEW"/>
<dbReference type="SUPFAM" id="SSF53098">
    <property type="entry name" value="Ribonuclease H-like"/>
    <property type="match status" value="1"/>
</dbReference>